<name>A0A8J6UPQ8_9GAMM</name>
<dbReference type="Pfam" id="PF00300">
    <property type="entry name" value="His_Phos_1"/>
    <property type="match status" value="1"/>
</dbReference>
<evidence type="ECO:0000313" key="3">
    <source>
        <dbReference type="Proteomes" id="UP000638014"/>
    </source>
</evidence>
<dbReference type="RefSeq" id="WP_191144289.1">
    <property type="nucleotide sequence ID" value="NZ_JACXAF010000007.1"/>
</dbReference>
<reference evidence="2" key="1">
    <citation type="submission" date="2020-09" db="EMBL/GenBank/DDBJ databases">
        <title>A novel bacterium of genus Neiella, isolated from South China Sea.</title>
        <authorList>
            <person name="Huang H."/>
            <person name="Mo K."/>
            <person name="Hu Y."/>
        </authorList>
    </citation>
    <scope>NUCLEOTIDE SEQUENCE</scope>
    <source>
        <strain evidence="2">HB171785</strain>
    </source>
</reference>
<evidence type="ECO:0000313" key="2">
    <source>
        <dbReference type="EMBL" id="MBD1389192.1"/>
    </source>
</evidence>
<dbReference type="InterPro" id="IPR013078">
    <property type="entry name" value="His_Pase_superF_clade-1"/>
</dbReference>
<proteinExistence type="predicted"/>
<evidence type="ECO:0000256" key="1">
    <source>
        <dbReference type="SAM" id="SignalP"/>
    </source>
</evidence>
<feature type="chain" id="PRO_5035287859" evidence="1">
    <location>
        <begin position="25"/>
        <end position="173"/>
    </location>
</feature>
<dbReference type="AlphaFoldDB" id="A0A8J6UPQ8"/>
<dbReference type="Gene3D" id="3.40.50.1240">
    <property type="entry name" value="Phosphoglycerate mutase-like"/>
    <property type="match status" value="1"/>
</dbReference>
<protein>
    <submittedName>
        <fullName evidence="2">Histidine phosphatase family protein</fullName>
    </submittedName>
</protein>
<dbReference type="EMBL" id="JACXAF010000007">
    <property type="protein sequence ID" value="MBD1389192.1"/>
    <property type="molecule type" value="Genomic_DNA"/>
</dbReference>
<dbReference type="InterPro" id="IPR029033">
    <property type="entry name" value="His_PPase_superfam"/>
</dbReference>
<dbReference type="CDD" id="cd07067">
    <property type="entry name" value="HP_PGM_like"/>
    <property type="match status" value="1"/>
</dbReference>
<accession>A0A8J6UPQ8</accession>
<dbReference type="SUPFAM" id="SSF53254">
    <property type="entry name" value="Phosphoglycerate mutase-like"/>
    <property type="match status" value="1"/>
</dbReference>
<keyword evidence="1" id="KW-0732">Signal</keyword>
<dbReference type="Proteomes" id="UP000638014">
    <property type="component" value="Unassembled WGS sequence"/>
</dbReference>
<sequence>MFIMRPISWLLAVFWLTTSPLAIADPSGSFSIYLTRHAEKTSLQDNPGLTTCGQQRALYLGQWLARQQPQIEAIYSTDYRRTLDTAAASAEILQLSVQHYDPRQLPQFAERLLAAKQTALVVGHSNTTPQLAFLLSDQQASPIDHDEFGRIYRLDVGKERVVLTEVAMAFTCN</sequence>
<gene>
    <name evidence="2" type="ORF">IC617_07125</name>
</gene>
<comment type="caution">
    <text evidence="2">The sequence shown here is derived from an EMBL/GenBank/DDBJ whole genome shotgun (WGS) entry which is preliminary data.</text>
</comment>
<keyword evidence="3" id="KW-1185">Reference proteome</keyword>
<organism evidence="2 3">
    <name type="scientific">Neiella litorisoli</name>
    <dbReference type="NCBI Taxonomy" id="2771431"/>
    <lineage>
        <taxon>Bacteria</taxon>
        <taxon>Pseudomonadati</taxon>
        <taxon>Pseudomonadota</taxon>
        <taxon>Gammaproteobacteria</taxon>
        <taxon>Alteromonadales</taxon>
        <taxon>Echinimonadaceae</taxon>
        <taxon>Neiella</taxon>
    </lineage>
</organism>
<feature type="signal peptide" evidence="1">
    <location>
        <begin position="1"/>
        <end position="24"/>
    </location>
</feature>